<protein>
    <submittedName>
        <fullName evidence="4">Alpha/beta hydrolase</fullName>
    </submittedName>
</protein>
<dbReference type="InterPro" id="IPR029058">
    <property type="entry name" value="AB_hydrolase_fold"/>
</dbReference>
<accession>A0A558BSC9</accession>
<dbReference type="InterPro" id="IPR049492">
    <property type="entry name" value="BD-FAE-like_dom"/>
</dbReference>
<dbReference type="PANTHER" id="PTHR48081">
    <property type="entry name" value="AB HYDROLASE SUPERFAMILY PROTEIN C4A8.06C"/>
    <property type="match status" value="1"/>
</dbReference>
<sequence>MLVNLRLLLKIACVLVLFPAAVFAQGDSTVVKLYQSGAPGFKNRRNEPEKGTNTISNVHNPSITVFLPPKGQATGAAVVICPGGGHVRLVVKSEGYAPAKYFTSMGVAAIVLKYRLGRDTLSPYKIEEHARQDGNRAMRLVREHAAEWAIDPNRIGMMGFSAGGEVVNMVAYDNANPGLKLNDATDKLSSLPNFVIQVYPGPLFVPDKIAKNAPPAFLVVANDDACCSTPIVKLLNAYREAGASVETHLYAKGDHAFNMGYRAKFLGLKSWPQQLSNWFIDNNYFKPQAP</sequence>
<evidence type="ECO:0000313" key="4">
    <source>
        <dbReference type="EMBL" id="TVT39393.1"/>
    </source>
</evidence>
<feature type="domain" description="BD-FAE-like" evidence="3">
    <location>
        <begin position="65"/>
        <end position="182"/>
    </location>
</feature>
<dbReference type="EMBL" id="VMRJ01000004">
    <property type="protein sequence ID" value="TVT39393.1"/>
    <property type="molecule type" value="Genomic_DNA"/>
</dbReference>
<organism evidence="4 5">
    <name type="scientific">Hymenobacter setariae</name>
    <dbReference type="NCBI Taxonomy" id="2594794"/>
    <lineage>
        <taxon>Bacteria</taxon>
        <taxon>Pseudomonadati</taxon>
        <taxon>Bacteroidota</taxon>
        <taxon>Cytophagia</taxon>
        <taxon>Cytophagales</taxon>
        <taxon>Hymenobacteraceae</taxon>
        <taxon>Hymenobacter</taxon>
    </lineage>
</organism>
<name>A0A558BSC9_9BACT</name>
<dbReference type="SUPFAM" id="SSF53474">
    <property type="entry name" value="alpha/beta-Hydrolases"/>
    <property type="match status" value="1"/>
</dbReference>
<reference evidence="4 5" key="1">
    <citation type="submission" date="2019-07" db="EMBL/GenBank/DDBJ databases">
        <title>Hymenobacter sp. straun FUR1 Genome sequencing and assembly.</title>
        <authorList>
            <person name="Chhetri G."/>
        </authorList>
    </citation>
    <scope>NUCLEOTIDE SEQUENCE [LARGE SCALE GENOMIC DNA]</scope>
    <source>
        <strain evidence="4 5">Fur1</strain>
    </source>
</reference>
<keyword evidence="1 4" id="KW-0378">Hydrolase</keyword>
<proteinExistence type="predicted"/>
<evidence type="ECO:0000256" key="1">
    <source>
        <dbReference type="ARBA" id="ARBA00022801"/>
    </source>
</evidence>
<feature type="chain" id="PRO_5021717452" evidence="2">
    <location>
        <begin position="25"/>
        <end position="290"/>
    </location>
</feature>
<dbReference type="PANTHER" id="PTHR48081:SF6">
    <property type="entry name" value="PEPTIDASE S9 PROLYL OLIGOPEPTIDASE CATALYTIC DOMAIN-CONTAINING PROTEIN"/>
    <property type="match status" value="1"/>
</dbReference>
<evidence type="ECO:0000313" key="5">
    <source>
        <dbReference type="Proteomes" id="UP000317624"/>
    </source>
</evidence>
<feature type="signal peptide" evidence="2">
    <location>
        <begin position="1"/>
        <end position="24"/>
    </location>
</feature>
<comment type="caution">
    <text evidence="4">The sequence shown here is derived from an EMBL/GenBank/DDBJ whole genome shotgun (WGS) entry which is preliminary data.</text>
</comment>
<gene>
    <name evidence="4" type="ORF">FNT36_17215</name>
</gene>
<evidence type="ECO:0000259" key="3">
    <source>
        <dbReference type="Pfam" id="PF20434"/>
    </source>
</evidence>
<keyword evidence="2" id="KW-0732">Signal</keyword>
<dbReference type="Proteomes" id="UP000317624">
    <property type="component" value="Unassembled WGS sequence"/>
</dbReference>
<dbReference type="AlphaFoldDB" id="A0A558BSC9"/>
<evidence type="ECO:0000256" key="2">
    <source>
        <dbReference type="SAM" id="SignalP"/>
    </source>
</evidence>
<dbReference type="OrthoDB" id="9794725at2"/>
<dbReference type="GO" id="GO:0016787">
    <property type="term" value="F:hydrolase activity"/>
    <property type="evidence" value="ECO:0007669"/>
    <property type="project" value="UniProtKB-KW"/>
</dbReference>
<dbReference type="Gene3D" id="3.40.50.1820">
    <property type="entry name" value="alpha/beta hydrolase"/>
    <property type="match status" value="1"/>
</dbReference>
<dbReference type="InterPro" id="IPR050300">
    <property type="entry name" value="GDXG_lipolytic_enzyme"/>
</dbReference>
<keyword evidence="5" id="KW-1185">Reference proteome</keyword>
<dbReference type="RefSeq" id="WP_144850211.1">
    <property type="nucleotide sequence ID" value="NZ_VMRJ01000004.1"/>
</dbReference>
<dbReference type="Pfam" id="PF20434">
    <property type="entry name" value="BD-FAE"/>
    <property type="match status" value="1"/>
</dbReference>